<dbReference type="Gene3D" id="3.30.420.40">
    <property type="match status" value="2"/>
</dbReference>
<keyword evidence="5" id="KW-0684">Rhamnose metabolism</keyword>
<dbReference type="PANTHER" id="PTHR43095">
    <property type="entry name" value="SUGAR KINASE"/>
    <property type="match status" value="1"/>
</dbReference>
<evidence type="ECO:0000313" key="8">
    <source>
        <dbReference type="EMBL" id="EKC61590.1"/>
    </source>
</evidence>
<dbReference type="Pfam" id="PF00370">
    <property type="entry name" value="FGGY_N"/>
    <property type="match status" value="1"/>
</dbReference>
<dbReference type="InterPro" id="IPR018485">
    <property type="entry name" value="FGGY_C"/>
</dbReference>
<evidence type="ECO:0000256" key="2">
    <source>
        <dbReference type="ARBA" id="ARBA00022741"/>
    </source>
</evidence>
<keyword evidence="2" id="KW-0547">Nucleotide-binding</keyword>
<protein>
    <submittedName>
        <fullName evidence="8">Rhamnulokinase (Rhamnulose kinase)</fullName>
    </submittedName>
</protein>
<comment type="caution">
    <text evidence="8">The sequence shown here is derived from an EMBL/GenBank/DDBJ whole genome shotgun (WGS) entry which is preliminary data.</text>
</comment>
<dbReference type="CDD" id="cd07771">
    <property type="entry name" value="ASKHA_NBD_FGGY_RhaB-like"/>
    <property type="match status" value="1"/>
</dbReference>
<dbReference type="EMBL" id="AJWY01008305">
    <property type="protein sequence ID" value="EKC61590.1"/>
    <property type="molecule type" value="Genomic_DNA"/>
</dbReference>
<dbReference type="SUPFAM" id="SSF53067">
    <property type="entry name" value="Actin-like ATPase domain"/>
    <property type="match status" value="1"/>
</dbReference>
<feature type="domain" description="Carbohydrate kinase FGGY C-terminal" evidence="7">
    <location>
        <begin position="258"/>
        <end position="310"/>
    </location>
</feature>
<dbReference type="GO" id="GO:0005524">
    <property type="term" value="F:ATP binding"/>
    <property type="evidence" value="ECO:0007669"/>
    <property type="project" value="UniProtKB-KW"/>
</dbReference>
<reference evidence="8" key="1">
    <citation type="journal article" date="2013" name="Environ. Microbiol.">
        <title>Microbiota from the distal guts of lean and obese adolescents exhibit partial functional redundancy besides clear differences in community structure.</title>
        <authorList>
            <person name="Ferrer M."/>
            <person name="Ruiz A."/>
            <person name="Lanza F."/>
            <person name="Haange S.B."/>
            <person name="Oberbach A."/>
            <person name="Till H."/>
            <person name="Bargiela R."/>
            <person name="Campoy C."/>
            <person name="Segura M.T."/>
            <person name="Richter M."/>
            <person name="von Bergen M."/>
            <person name="Seifert J."/>
            <person name="Suarez A."/>
        </authorList>
    </citation>
    <scope>NUCLEOTIDE SEQUENCE</scope>
</reference>
<organism evidence="8">
    <name type="scientific">human gut metagenome</name>
    <dbReference type="NCBI Taxonomy" id="408170"/>
    <lineage>
        <taxon>unclassified sequences</taxon>
        <taxon>metagenomes</taxon>
        <taxon>organismal metagenomes</taxon>
    </lineage>
</organism>
<dbReference type="Pfam" id="PF02782">
    <property type="entry name" value="FGGY_C"/>
    <property type="match status" value="1"/>
</dbReference>
<dbReference type="InterPro" id="IPR050406">
    <property type="entry name" value="FGGY_Carb_Kinase"/>
</dbReference>
<dbReference type="GO" id="GO:0019301">
    <property type="term" value="P:rhamnose catabolic process"/>
    <property type="evidence" value="ECO:0007669"/>
    <property type="project" value="InterPro"/>
</dbReference>
<dbReference type="AlphaFoldDB" id="K1T5P5"/>
<keyword evidence="3 8" id="KW-0418">Kinase</keyword>
<evidence type="ECO:0000256" key="3">
    <source>
        <dbReference type="ARBA" id="ARBA00022777"/>
    </source>
</evidence>
<accession>K1T5P5</accession>
<gene>
    <name evidence="8" type="ORF">LEA_12278</name>
</gene>
<keyword evidence="4" id="KW-0067">ATP-binding</keyword>
<dbReference type="GO" id="GO:0008993">
    <property type="term" value="F:rhamnulokinase activity"/>
    <property type="evidence" value="ECO:0007669"/>
    <property type="project" value="InterPro"/>
</dbReference>
<dbReference type="InterPro" id="IPR013449">
    <property type="entry name" value="Rhamnulokinase"/>
</dbReference>
<keyword evidence="1" id="KW-0808">Transferase</keyword>
<evidence type="ECO:0000256" key="1">
    <source>
        <dbReference type="ARBA" id="ARBA00022679"/>
    </source>
</evidence>
<evidence type="ECO:0000256" key="4">
    <source>
        <dbReference type="ARBA" id="ARBA00022840"/>
    </source>
</evidence>
<dbReference type="InterPro" id="IPR043129">
    <property type="entry name" value="ATPase_NBD"/>
</dbReference>
<feature type="non-terminal residue" evidence="8">
    <location>
        <position position="312"/>
    </location>
</feature>
<dbReference type="PANTHER" id="PTHR43095:SF5">
    <property type="entry name" value="XYLULOSE KINASE"/>
    <property type="match status" value="1"/>
</dbReference>
<proteinExistence type="predicted"/>
<sequence length="312" mass="34926">MSNEKYNTLAFDFGASSGRAIVGSFDGEKIELSEIHRFPNDPVFVGGTMYWDVLRLFHEIKQGLLKSRPYNIKSLGIDTWGVDFGLLDKDGKLLENPVHYRDKRNIGMLNKAFSYISQEELYNITGNQFMEINTAFQLLSLKLSRPDLLSRADKMLLMPDLFRYFLTGEKTTEYSIASTTQLLDAEKRCWSKRVIDALSLPEGIFCDIVPTGSAAGTLSDEICEELSIQPCAVTAVAGHDTQCAMVAVPTEKDDFIFLSCGTWSLLGTELSEPLINEKTLRCNVTNEGGYGGKASFLKNIIGLWLIQETRRQ</sequence>
<name>K1T5P5_9ZZZZ</name>
<evidence type="ECO:0000259" key="7">
    <source>
        <dbReference type="Pfam" id="PF02782"/>
    </source>
</evidence>
<evidence type="ECO:0000256" key="5">
    <source>
        <dbReference type="ARBA" id="ARBA00023308"/>
    </source>
</evidence>
<evidence type="ECO:0000259" key="6">
    <source>
        <dbReference type="Pfam" id="PF00370"/>
    </source>
</evidence>
<feature type="domain" description="Carbohydrate kinase FGGY N-terminal" evidence="6">
    <location>
        <begin position="9"/>
        <end position="246"/>
    </location>
</feature>
<dbReference type="InterPro" id="IPR018484">
    <property type="entry name" value="FGGY_N"/>
</dbReference>